<evidence type="ECO:0000256" key="1">
    <source>
        <dbReference type="SAM" id="MobiDB-lite"/>
    </source>
</evidence>
<evidence type="ECO:0000313" key="2">
    <source>
        <dbReference type="EMBL" id="KAF1931591.1"/>
    </source>
</evidence>
<accession>A0A6A5RT57</accession>
<evidence type="ECO:0000313" key="3">
    <source>
        <dbReference type="Proteomes" id="UP000800082"/>
    </source>
</evidence>
<proteinExistence type="predicted"/>
<dbReference type="Proteomes" id="UP000800082">
    <property type="component" value="Unassembled WGS sequence"/>
</dbReference>
<feature type="region of interest" description="Disordered" evidence="1">
    <location>
        <begin position="161"/>
        <end position="183"/>
    </location>
</feature>
<gene>
    <name evidence="2" type="ORF">M421DRAFT_316091</name>
</gene>
<organism evidence="2 3">
    <name type="scientific">Didymella exigua CBS 183.55</name>
    <dbReference type="NCBI Taxonomy" id="1150837"/>
    <lineage>
        <taxon>Eukaryota</taxon>
        <taxon>Fungi</taxon>
        <taxon>Dikarya</taxon>
        <taxon>Ascomycota</taxon>
        <taxon>Pezizomycotina</taxon>
        <taxon>Dothideomycetes</taxon>
        <taxon>Pleosporomycetidae</taxon>
        <taxon>Pleosporales</taxon>
        <taxon>Pleosporineae</taxon>
        <taxon>Didymellaceae</taxon>
        <taxon>Didymella</taxon>
    </lineage>
</organism>
<dbReference type="EMBL" id="ML978960">
    <property type="protein sequence ID" value="KAF1931591.1"/>
    <property type="molecule type" value="Genomic_DNA"/>
</dbReference>
<dbReference type="RefSeq" id="XP_033451839.1">
    <property type="nucleotide sequence ID" value="XM_033589253.1"/>
</dbReference>
<reference evidence="2" key="1">
    <citation type="journal article" date="2020" name="Stud. Mycol.">
        <title>101 Dothideomycetes genomes: a test case for predicting lifestyles and emergence of pathogens.</title>
        <authorList>
            <person name="Haridas S."/>
            <person name="Albert R."/>
            <person name="Binder M."/>
            <person name="Bloem J."/>
            <person name="Labutti K."/>
            <person name="Salamov A."/>
            <person name="Andreopoulos B."/>
            <person name="Baker S."/>
            <person name="Barry K."/>
            <person name="Bills G."/>
            <person name="Bluhm B."/>
            <person name="Cannon C."/>
            <person name="Castanera R."/>
            <person name="Culley D."/>
            <person name="Daum C."/>
            <person name="Ezra D."/>
            <person name="Gonzalez J."/>
            <person name="Henrissat B."/>
            <person name="Kuo A."/>
            <person name="Liang C."/>
            <person name="Lipzen A."/>
            <person name="Lutzoni F."/>
            <person name="Magnuson J."/>
            <person name="Mondo S."/>
            <person name="Nolan M."/>
            <person name="Ohm R."/>
            <person name="Pangilinan J."/>
            <person name="Park H.-J."/>
            <person name="Ramirez L."/>
            <person name="Alfaro M."/>
            <person name="Sun H."/>
            <person name="Tritt A."/>
            <person name="Yoshinaga Y."/>
            <person name="Zwiers L.-H."/>
            <person name="Turgeon B."/>
            <person name="Goodwin S."/>
            <person name="Spatafora J."/>
            <person name="Crous P."/>
            <person name="Grigoriev I."/>
        </authorList>
    </citation>
    <scope>NUCLEOTIDE SEQUENCE</scope>
    <source>
        <strain evidence="2">CBS 183.55</strain>
    </source>
</reference>
<protein>
    <submittedName>
        <fullName evidence="2">Uncharacterized protein</fullName>
    </submittedName>
</protein>
<feature type="region of interest" description="Disordered" evidence="1">
    <location>
        <begin position="68"/>
        <end position="88"/>
    </location>
</feature>
<dbReference type="AlphaFoldDB" id="A0A6A5RT57"/>
<sequence length="208" mass="22836">MRLQFRPCSTLLSFARTRPSLRTAAADSTRHSTCGASARVLPCAMSARVSSAPFGSCTAEPAAHRHAPHWLPAPVSRRPKRLTSSSSLNVAQHDYWPRHARLLPHIAESRIAHAMHWSRVADTTLGRRDEARLPSKLPMLDNHHLIGPGTFEIAGPHRRNIPERHHDPPGAPSRAFINATGPRLRGPAYTETDCSGSMCVAARGCQFE</sequence>
<keyword evidence="3" id="KW-1185">Reference proteome</keyword>
<name>A0A6A5RT57_9PLEO</name>
<dbReference type="GeneID" id="54346900"/>